<dbReference type="Pfam" id="PF00515">
    <property type="entry name" value="TPR_1"/>
    <property type="match status" value="2"/>
</dbReference>
<dbReference type="SUPFAM" id="SSF53756">
    <property type="entry name" value="UDP-Glycosyltransferase/glycogen phosphorylase"/>
    <property type="match status" value="1"/>
</dbReference>
<evidence type="ECO:0000256" key="1">
    <source>
        <dbReference type="ARBA" id="ARBA00022737"/>
    </source>
</evidence>
<dbReference type="InterPro" id="IPR002201">
    <property type="entry name" value="Glyco_trans_9"/>
</dbReference>
<reference evidence="4 5" key="1">
    <citation type="submission" date="2017-04" db="EMBL/GenBank/DDBJ databases">
        <authorList>
            <person name="Afonso C.L."/>
            <person name="Miller P.J."/>
            <person name="Scott M.A."/>
            <person name="Spackman E."/>
            <person name="Goraichik I."/>
            <person name="Dimitrov K.M."/>
            <person name="Suarez D.L."/>
            <person name="Swayne D.E."/>
        </authorList>
    </citation>
    <scope>NUCLEOTIDE SEQUENCE [LARGE SCALE GENOMIC DNA]</scope>
    <source>
        <strain evidence="4">LMG 28154</strain>
    </source>
</reference>
<dbReference type="InterPro" id="IPR019734">
    <property type="entry name" value="TPR_rpt"/>
</dbReference>
<dbReference type="InterPro" id="IPR051012">
    <property type="entry name" value="CellSynth/LPSAsmb/PSIAsmb"/>
</dbReference>
<dbReference type="Proteomes" id="UP000198460">
    <property type="component" value="Unassembled WGS sequence"/>
</dbReference>
<name>A0A238HAT5_9BURK</name>
<feature type="repeat" description="TPR" evidence="3">
    <location>
        <begin position="217"/>
        <end position="250"/>
    </location>
</feature>
<evidence type="ECO:0000256" key="3">
    <source>
        <dbReference type="PROSITE-ProRule" id="PRU00339"/>
    </source>
</evidence>
<organism evidence="4 5">
    <name type="scientific">Burkholderia singularis</name>
    <dbReference type="NCBI Taxonomy" id="1503053"/>
    <lineage>
        <taxon>Bacteria</taxon>
        <taxon>Pseudomonadati</taxon>
        <taxon>Pseudomonadota</taxon>
        <taxon>Betaproteobacteria</taxon>
        <taxon>Burkholderiales</taxon>
        <taxon>Burkholderiaceae</taxon>
        <taxon>Burkholderia</taxon>
        <taxon>pseudomallei group</taxon>
    </lineage>
</organism>
<dbReference type="GO" id="GO:0016757">
    <property type="term" value="F:glycosyltransferase activity"/>
    <property type="evidence" value="ECO:0007669"/>
    <property type="project" value="InterPro"/>
</dbReference>
<keyword evidence="1" id="KW-0677">Repeat</keyword>
<evidence type="ECO:0000313" key="5">
    <source>
        <dbReference type="Proteomes" id="UP000198460"/>
    </source>
</evidence>
<dbReference type="Pfam" id="PF01075">
    <property type="entry name" value="Glyco_transf_9"/>
    <property type="match status" value="1"/>
</dbReference>
<dbReference type="PANTHER" id="PTHR45586:SF1">
    <property type="entry name" value="LIPOPOLYSACCHARIDE ASSEMBLY PROTEIN B"/>
    <property type="match status" value="1"/>
</dbReference>
<dbReference type="Pfam" id="PF13432">
    <property type="entry name" value="TPR_16"/>
    <property type="match status" value="3"/>
</dbReference>
<dbReference type="PROSITE" id="PS50005">
    <property type="entry name" value="TPR"/>
    <property type="match status" value="7"/>
</dbReference>
<feature type="repeat" description="TPR" evidence="3">
    <location>
        <begin position="81"/>
        <end position="114"/>
    </location>
</feature>
<protein>
    <submittedName>
        <fullName evidence="4">TPR repeat</fullName>
    </submittedName>
</protein>
<dbReference type="InterPro" id="IPR011990">
    <property type="entry name" value="TPR-like_helical_dom_sf"/>
</dbReference>
<keyword evidence="2 3" id="KW-0802">TPR repeat</keyword>
<dbReference type="Pfam" id="PF07721">
    <property type="entry name" value="TPR_4"/>
    <property type="match status" value="1"/>
</dbReference>
<sequence length="651" mass="69795">MGKYAVYCPSRVMESAFDRAFAAHRAGRLGDAEHGYRIALASNPDDADALHLFGVLRHQQGRHGEAADLVGRAVALRPHDAALQLNLGNAFKALGRLDDAIERFRNALTLAPDFPLAHYNLGNAYAAQQRHDDAVAAFERALELTPDEASIHNNLGNALNALGRHGDALAAFRRALALRPGHAGAHNNLGMALAALGESDAAIAHFRAALDAEPRFVAAHFNLGNTLDAIGRHADALPAFEAALALQPQLVLARFGLANALAALGRHRDALPHYERVAGLDPSFVLGWLNLGTAHHALGAYEMALRAFDQALRLDPAHALAQMHRAVTLLTLRDFARGLPAYEARHALPGAAPLGPLPRWQGEPIPERTLLVCAEQGFGDTLQFVRLVPLARERCARLILQVQPELLPLIEPMATRWRVSVIASGIDSVAAKHASGADLVCPLLSLPFALGLEYDAIPSNTPYLDIPEAARRRFRGSLGGHAKRKFGIAWSGSRQTQENRALPLAALAPLFALADIDWIVLQPALPDADRAWLDAAPAARVHRLDGLTDFAATAALIDKLDGVVSIDTAVAHLAGALGKPLWLMLPFAADWRWSTADDCPWYPGARLVRQPAPGCWQEVVATIAAEIGQRAAAPGNAPSLAAARRGRQAVE</sequence>
<dbReference type="Gene3D" id="3.40.50.2000">
    <property type="entry name" value="Glycogen Phosphorylase B"/>
    <property type="match status" value="1"/>
</dbReference>
<feature type="repeat" description="TPR" evidence="3">
    <location>
        <begin position="183"/>
        <end position="216"/>
    </location>
</feature>
<feature type="repeat" description="TPR" evidence="3">
    <location>
        <begin position="47"/>
        <end position="80"/>
    </location>
</feature>
<dbReference type="AlphaFoldDB" id="A0A238HAT5"/>
<feature type="repeat" description="TPR" evidence="3">
    <location>
        <begin position="149"/>
        <end position="182"/>
    </location>
</feature>
<feature type="repeat" description="TPR" evidence="3">
    <location>
        <begin position="285"/>
        <end position="318"/>
    </location>
</feature>
<evidence type="ECO:0000256" key="2">
    <source>
        <dbReference type="ARBA" id="ARBA00022803"/>
    </source>
</evidence>
<dbReference type="EMBL" id="FXAN01000091">
    <property type="protein sequence ID" value="SMG02137.1"/>
    <property type="molecule type" value="Genomic_DNA"/>
</dbReference>
<dbReference type="SUPFAM" id="SSF48452">
    <property type="entry name" value="TPR-like"/>
    <property type="match status" value="3"/>
</dbReference>
<dbReference type="PANTHER" id="PTHR45586">
    <property type="entry name" value="TPR REPEAT-CONTAINING PROTEIN PA4667"/>
    <property type="match status" value="1"/>
</dbReference>
<accession>A0A238HAT5</accession>
<dbReference type="GO" id="GO:0042802">
    <property type="term" value="F:identical protein binding"/>
    <property type="evidence" value="ECO:0007669"/>
    <property type="project" value="InterPro"/>
</dbReference>
<dbReference type="SMART" id="SM00028">
    <property type="entry name" value="TPR"/>
    <property type="match status" value="9"/>
</dbReference>
<feature type="repeat" description="TPR" evidence="3">
    <location>
        <begin position="115"/>
        <end position="148"/>
    </location>
</feature>
<dbReference type="InterPro" id="IPR011717">
    <property type="entry name" value="TPR-4"/>
</dbReference>
<evidence type="ECO:0000313" key="4">
    <source>
        <dbReference type="EMBL" id="SMG02137.1"/>
    </source>
</evidence>
<gene>
    <name evidence="4" type="ORF">BSIN_4903</name>
</gene>
<proteinExistence type="predicted"/>
<dbReference type="PROSITE" id="PS50293">
    <property type="entry name" value="TPR_REGION"/>
    <property type="match status" value="3"/>
</dbReference>
<dbReference type="Gene3D" id="1.25.40.10">
    <property type="entry name" value="Tetratricopeptide repeat domain"/>
    <property type="match status" value="4"/>
</dbReference>